<evidence type="ECO:0000259" key="10">
    <source>
        <dbReference type="Pfam" id="PF00137"/>
    </source>
</evidence>
<accession>E1F884</accession>
<dbReference type="FunFam" id="1.20.120.610:FF:000001">
    <property type="entry name" value="V-type proton ATPase proteolipid subunit"/>
    <property type="match status" value="1"/>
</dbReference>
<feature type="transmembrane region" description="Helical" evidence="9">
    <location>
        <begin position="61"/>
        <end position="82"/>
    </location>
</feature>
<evidence type="ECO:0000256" key="4">
    <source>
        <dbReference type="ARBA" id="ARBA00022692"/>
    </source>
</evidence>
<protein>
    <recommendedName>
        <fullName evidence="9">V-type proton ATPase proteolipid subunit</fullName>
    </recommendedName>
</protein>
<evidence type="ECO:0000256" key="3">
    <source>
        <dbReference type="ARBA" id="ARBA00022448"/>
    </source>
</evidence>
<keyword evidence="9" id="KW-0926">Vacuole</keyword>
<dbReference type="Gene3D" id="1.20.120.610">
    <property type="entry name" value="lithium bound rotor ring of v- atpase"/>
    <property type="match status" value="1"/>
</dbReference>
<dbReference type="GO" id="GO:0046961">
    <property type="term" value="F:proton-transporting ATPase activity, rotational mechanism"/>
    <property type="evidence" value="ECO:0007669"/>
    <property type="project" value="InterPro"/>
</dbReference>
<reference evidence="11 12" key="1">
    <citation type="journal article" date="2010" name="BMC Genomics">
        <title>Genome analysis and comparative genomics of a Giardia intestinalis assemblage E isolate.</title>
        <authorList>
            <person name="Jerlstrom-Hultqvist J."/>
            <person name="Franzen O."/>
            <person name="Ankarklev J."/>
            <person name="Xu F."/>
            <person name="Nohynkova E."/>
            <person name="Andersson J.O."/>
            <person name="Svard S.G."/>
            <person name="Andersson B."/>
        </authorList>
    </citation>
    <scope>NUCLEOTIDE SEQUENCE [LARGE SCALE GENOMIC DNA]</scope>
    <source>
        <strain evidence="11 12">P15</strain>
    </source>
</reference>
<dbReference type="AlphaFoldDB" id="E1F884"/>
<dbReference type="OrthoDB" id="1744869at2759"/>
<name>E1F884_GIAIA</name>
<evidence type="ECO:0000256" key="7">
    <source>
        <dbReference type="ARBA" id="ARBA00023065"/>
    </source>
</evidence>
<evidence type="ECO:0000256" key="9">
    <source>
        <dbReference type="RuleBase" id="RU363060"/>
    </source>
</evidence>
<keyword evidence="8 9" id="KW-0472">Membrane</keyword>
<dbReference type="InterPro" id="IPR035921">
    <property type="entry name" value="F/V-ATP_Csub_sf"/>
</dbReference>
<feature type="domain" description="V-ATPase proteolipid subunit C-like" evidence="10">
    <location>
        <begin position="24"/>
        <end position="82"/>
    </location>
</feature>
<feature type="transmembrane region" description="Helical" evidence="9">
    <location>
        <begin position="20"/>
        <end position="41"/>
    </location>
</feature>
<evidence type="ECO:0000313" key="11">
    <source>
        <dbReference type="EMBL" id="EFO61328.1"/>
    </source>
</evidence>
<evidence type="ECO:0000256" key="5">
    <source>
        <dbReference type="ARBA" id="ARBA00022781"/>
    </source>
</evidence>
<keyword evidence="6 9" id="KW-1133">Transmembrane helix</keyword>
<dbReference type="Proteomes" id="UP000008974">
    <property type="component" value="Unassembled WGS sequence"/>
</dbReference>
<keyword evidence="3 9" id="KW-0813">Transport</keyword>
<feature type="transmembrane region" description="Helical" evidence="9">
    <location>
        <begin position="136"/>
        <end position="161"/>
    </location>
</feature>
<dbReference type="NCBIfam" id="TIGR01100">
    <property type="entry name" value="V_ATP_synt_C"/>
    <property type="match status" value="1"/>
</dbReference>
<dbReference type="VEuPathDB" id="GiardiaDB:GLP15_1321"/>
<feature type="transmembrane region" description="Helical" evidence="9">
    <location>
        <begin position="102"/>
        <end position="124"/>
    </location>
</feature>
<evidence type="ECO:0000256" key="6">
    <source>
        <dbReference type="ARBA" id="ARBA00022989"/>
    </source>
</evidence>
<evidence type="ECO:0000256" key="1">
    <source>
        <dbReference type="ARBA" id="ARBA00004141"/>
    </source>
</evidence>
<dbReference type="InterPro" id="IPR011555">
    <property type="entry name" value="ATPase_proteolipid_su_C_euk"/>
</dbReference>
<dbReference type="CDD" id="cd18176">
    <property type="entry name" value="ATP-synt_Vo_c_ATP6C_rpt2"/>
    <property type="match status" value="1"/>
</dbReference>
<evidence type="ECO:0000256" key="2">
    <source>
        <dbReference type="ARBA" id="ARBA00007296"/>
    </source>
</evidence>
<dbReference type="InterPro" id="IPR000245">
    <property type="entry name" value="ATPase_proteolipid_csu"/>
</dbReference>
<dbReference type="PANTHER" id="PTHR10263">
    <property type="entry name" value="V-TYPE PROTON ATPASE PROTEOLIPID SUBUNIT"/>
    <property type="match status" value="1"/>
</dbReference>
<dbReference type="OMA" id="TNGMPLY"/>
<dbReference type="PRINTS" id="PR00122">
    <property type="entry name" value="VACATPASE"/>
</dbReference>
<proteinExistence type="inferred from homology"/>
<dbReference type="GO" id="GO:0033179">
    <property type="term" value="C:proton-transporting V-type ATPase, V0 domain"/>
    <property type="evidence" value="ECO:0007669"/>
    <property type="project" value="InterPro"/>
</dbReference>
<evidence type="ECO:0000313" key="12">
    <source>
        <dbReference type="Proteomes" id="UP000008974"/>
    </source>
</evidence>
<dbReference type="SUPFAM" id="SSF81333">
    <property type="entry name" value="F1F0 ATP synthase subunit C"/>
    <property type="match status" value="2"/>
</dbReference>
<comment type="similarity">
    <text evidence="2 9">Belongs to the V-ATPase proteolipid subunit family.</text>
</comment>
<dbReference type="STRING" id="658858.E1F884"/>
<comment type="caution">
    <text evidence="11">The sequence shown here is derived from an EMBL/GenBank/DDBJ whole genome shotgun (WGS) entry which is preliminary data.</text>
</comment>
<dbReference type="CDD" id="cd18175">
    <property type="entry name" value="ATP-synt_Vo_c_ATP6C_rpt1"/>
    <property type="match status" value="1"/>
</dbReference>
<feature type="domain" description="V-ATPase proteolipid subunit C-like" evidence="10">
    <location>
        <begin position="102"/>
        <end position="161"/>
    </location>
</feature>
<gene>
    <name evidence="11" type="ORF">GLP15_1321</name>
</gene>
<comment type="subcellular location">
    <subcellularLocation>
        <location evidence="1">Membrane</location>
        <topology evidence="1">Multi-pass membrane protein</topology>
    </subcellularLocation>
    <subcellularLocation>
        <location evidence="9">Vacuole membrane</location>
        <topology evidence="9">Multi-pass membrane protein</topology>
    </subcellularLocation>
</comment>
<keyword evidence="7 9" id="KW-0406">Ion transport</keyword>
<dbReference type="InterPro" id="IPR002379">
    <property type="entry name" value="ATPase_proteolipid_c-like_dom"/>
</dbReference>
<sequence>MSSIDSPIAVERCPAGASFWSMLGQVVAVVFSSIGAAYGTAKAGSGLGVAGLINPAPVTKLTLPVIMAGILSIYGLITSLLINSRVRSYTNGMPLYVSYAHFGAGLCCGLAALAAGLAIGISGSAAVKAVAKQPSLFVVMLIVLIFSEALALYGLIIALILSTKSADSSFCMNSVNQ</sequence>
<organism evidence="11 12">
    <name type="scientific">Giardia intestinalis (strain P15)</name>
    <name type="common">Giardia lamblia</name>
    <dbReference type="NCBI Taxonomy" id="658858"/>
    <lineage>
        <taxon>Eukaryota</taxon>
        <taxon>Metamonada</taxon>
        <taxon>Diplomonadida</taxon>
        <taxon>Hexamitidae</taxon>
        <taxon>Giardiinae</taxon>
        <taxon>Giardia</taxon>
    </lineage>
</organism>
<keyword evidence="5 9" id="KW-0375">Hydrogen ion transport</keyword>
<dbReference type="EMBL" id="ACVC01000232">
    <property type="protein sequence ID" value="EFO61328.1"/>
    <property type="molecule type" value="Genomic_DNA"/>
</dbReference>
<dbReference type="Pfam" id="PF00137">
    <property type="entry name" value="ATP-synt_C"/>
    <property type="match status" value="2"/>
</dbReference>
<keyword evidence="4 9" id="KW-0812">Transmembrane</keyword>
<evidence type="ECO:0000256" key="8">
    <source>
        <dbReference type="ARBA" id="ARBA00023136"/>
    </source>
</evidence>
<dbReference type="GO" id="GO:0005774">
    <property type="term" value="C:vacuolar membrane"/>
    <property type="evidence" value="ECO:0007669"/>
    <property type="project" value="UniProtKB-SubCell"/>
</dbReference>